<dbReference type="InterPro" id="IPR051458">
    <property type="entry name" value="Cyt/Met_Dipeptidase"/>
</dbReference>
<dbReference type="InterPro" id="IPR011650">
    <property type="entry name" value="Peptidase_M20_dimer"/>
</dbReference>
<dbReference type="Pfam" id="PF01546">
    <property type="entry name" value="Peptidase_M20"/>
    <property type="match status" value="1"/>
</dbReference>
<dbReference type="Pfam" id="PF07687">
    <property type="entry name" value="M20_dimer"/>
    <property type="match status" value="1"/>
</dbReference>
<evidence type="ECO:0000259" key="4">
    <source>
        <dbReference type="Pfam" id="PF07687"/>
    </source>
</evidence>
<dbReference type="AlphaFoldDB" id="A0A2J7TJC4"/>
<evidence type="ECO:0000256" key="2">
    <source>
        <dbReference type="ARBA" id="ARBA00022723"/>
    </source>
</evidence>
<protein>
    <recommendedName>
        <fullName evidence="4">Peptidase M20 dimerisation domain-containing protein</fullName>
    </recommendedName>
</protein>
<proteinExistence type="predicted"/>
<comment type="caution">
    <text evidence="5">The sequence shown here is derived from an EMBL/GenBank/DDBJ whole genome shotgun (WGS) entry which is preliminary data.</text>
</comment>
<dbReference type="EMBL" id="PDZR01000004">
    <property type="protein sequence ID" value="PNG26865.1"/>
    <property type="molecule type" value="Genomic_DNA"/>
</dbReference>
<dbReference type="SUPFAM" id="SSF53187">
    <property type="entry name" value="Zn-dependent exopeptidases"/>
    <property type="match status" value="1"/>
</dbReference>
<dbReference type="NCBIfam" id="NF005914">
    <property type="entry name" value="PRK07907.1"/>
    <property type="match status" value="1"/>
</dbReference>
<keyword evidence="3" id="KW-0378">Hydrolase</keyword>
<dbReference type="GO" id="GO:0046872">
    <property type="term" value="F:metal ion binding"/>
    <property type="evidence" value="ECO:0007669"/>
    <property type="project" value="UniProtKB-KW"/>
</dbReference>
<sequence length="460" mass="49178">MAALETVLDRIDANLDAALARLFKLVAIKSVSTDPAFAGDCVAAAQFLSDELTSLGFEASVRPTAGHPMVVAHAKAGRPDVPHLLFYGHYDVQPPDPLELWESPPFEPKIVEAATGRRIVGRGVADDKGQLMTFIEAVRAFKETGDLPCKITVLLEGEEETGSPSLPAFLAANKSELEADLALVCDTGMWDRTTPAITTMLRGLVTEEVIIRGADRDLHSGIFGSAAVNPIHALASVIAGLHDAEGKITLPGFYDGVAELPEEVAEQWRDLNFDEAAFLAAVGLSVPAGEKGRSVLEMVWSRPSCDVNGIIGGYTGKGSKTVLPAQASAKFSFRLVGAQDPAKIAESFRAYVRKSLPQDCRVEFIPHGGSKALNLPFSSEQLSRASRALQAEWDATPVLAGCGGSIPIVGSFKSDLNMDTLMIGFGLEDDRVHSPNEKYELSSFHKGARSWARVLDALAL</sequence>
<evidence type="ECO:0000256" key="3">
    <source>
        <dbReference type="ARBA" id="ARBA00022801"/>
    </source>
</evidence>
<keyword evidence="2" id="KW-0479">Metal-binding</keyword>
<dbReference type="InterPro" id="IPR002933">
    <property type="entry name" value="Peptidase_M20"/>
</dbReference>
<dbReference type="Proteomes" id="UP000236286">
    <property type="component" value="Unassembled WGS sequence"/>
</dbReference>
<dbReference type="GO" id="GO:0008233">
    <property type="term" value="F:peptidase activity"/>
    <property type="evidence" value="ECO:0007669"/>
    <property type="project" value="UniProtKB-KW"/>
</dbReference>
<organism evidence="5 6">
    <name type="scientific">Methylocella silvestris</name>
    <dbReference type="NCBI Taxonomy" id="199596"/>
    <lineage>
        <taxon>Bacteria</taxon>
        <taxon>Pseudomonadati</taxon>
        <taxon>Pseudomonadota</taxon>
        <taxon>Alphaproteobacteria</taxon>
        <taxon>Hyphomicrobiales</taxon>
        <taxon>Beijerinckiaceae</taxon>
        <taxon>Methylocella</taxon>
    </lineage>
</organism>
<feature type="domain" description="Peptidase M20 dimerisation" evidence="4">
    <location>
        <begin position="201"/>
        <end position="359"/>
    </location>
</feature>
<dbReference type="OrthoDB" id="9761532at2"/>
<evidence type="ECO:0000313" key="5">
    <source>
        <dbReference type="EMBL" id="PNG26865.1"/>
    </source>
</evidence>
<dbReference type="Gene3D" id="3.30.70.360">
    <property type="match status" value="1"/>
</dbReference>
<dbReference type="PANTHER" id="PTHR43270">
    <property type="entry name" value="BETA-ALA-HIS DIPEPTIDASE"/>
    <property type="match status" value="1"/>
</dbReference>
<name>A0A2J7TJC4_METSI</name>
<keyword evidence="1" id="KW-0645">Protease</keyword>
<dbReference type="PANTHER" id="PTHR43270:SF12">
    <property type="entry name" value="SUCCINYL-DIAMINOPIMELATE DESUCCINYLASE"/>
    <property type="match status" value="1"/>
</dbReference>
<dbReference type="NCBIfam" id="NF006579">
    <property type="entry name" value="PRK09104.1"/>
    <property type="match status" value="1"/>
</dbReference>
<dbReference type="RefSeq" id="WP_102842831.1">
    <property type="nucleotide sequence ID" value="NZ_PDZR01000004.1"/>
</dbReference>
<reference evidence="5 6" key="1">
    <citation type="submission" date="2017-10" db="EMBL/GenBank/DDBJ databases">
        <title>Genome announcement of Methylocella silvestris TVC from permafrost.</title>
        <authorList>
            <person name="Wang J."/>
            <person name="Geng K."/>
            <person name="Ul-Haque F."/>
            <person name="Crombie A.T."/>
            <person name="Street L.E."/>
            <person name="Wookey P.A."/>
            <person name="Murrell J.C."/>
            <person name="Pratscher J."/>
        </authorList>
    </citation>
    <scope>NUCLEOTIDE SEQUENCE [LARGE SCALE GENOMIC DNA]</scope>
    <source>
        <strain evidence="5 6">TVC</strain>
    </source>
</reference>
<gene>
    <name evidence="5" type="ORF">CR492_05985</name>
</gene>
<accession>A0A2J7TJC4</accession>
<dbReference type="Gene3D" id="3.40.630.10">
    <property type="entry name" value="Zn peptidases"/>
    <property type="match status" value="1"/>
</dbReference>
<dbReference type="GO" id="GO:0006508">
    <property type="term" value="P:proteolysis"/>
    <property type="evidence" value="ECO:0007669"/>
    <property type="project" value="UniProtKB-KW"/>
</dbReference>
<evidence type="ECO:0000256" key="1">
    <source>
        <dbReference type="ARBA" id="ARBA00022670"/>
    </source>
</evidence>
<evidence type="ECO:0000313" key="6">
    <source>
        <dbReference type="Proteomes" id="UP000236286"/>
    </source>
</evidence>